<comment type="caution">
    <text evidence="2">The sequence shown here is derived from an EMBL/GenBank/DDBJ whole genome shotgun (WGS) entry which is preliminary data.</text>
</comment>
<organism evidence="2 3">
    <name type="scientific">Psittacicella gerlachiana</name>
    <dbReference type="NCBI Taxonomy" id="2028574"/>
    <lineage>
        <taxon>Bacteria</taxon>
        <taxon>Pseudomonadati</taxon>
        <taxon>Pseudomonadota</taxon>
        <taxon>Gammaproteobacteria</taxon>
        <taxon>Pasteurellales</taxon>
        <taxon>Psittacicellaceae</taxon>
        <taxon>Psittacicella</taxon>
    </lineage>
</organism>
<dbReference type="Proteomes" id="UP000265964">
    <property type="component" value="Unassembled WGS sequence"/>
</dbReference>
<evidence type="ECO:0000313" key="2">
    <source>
        <dbReference type="EMBL" id="RIY34613.1"/>
    </source>
</evidence>
<reference evidence="2 3" key="1">
    <citation type="submission" date="2017-08" db="EMBL/GenBank/DDBJ databases">
        <title>Reclassification of Bisgaard taxon 37 and 44.</title>
        <authorList>
            <person name="Christensen H."/>
        </authorList>
    </citation>
    <scope>NUCLEOTIDE SEQUENCE [LARGE SCALE GENOMIC DNA]</scope>
    <source>
        <strain evidence="2 3">EEAB3T1</strain>
    </source>
</reference>
<evidence type="ECO:0000256" key="1">
    <source>
        <dbReference type="SAM" id="MobiDB-lite"/>
    </source>
</evidence>
<dbReference type="EMBL" id="NRJF01000148">
    <property type="protein sequence ID" value="RIY34613.1"/>
    <property type="molecule type" value="Genomic_DNA"/>
</dbReference>
<sequence>MSLQNHDLVQDNLSAVSLEYMEAMAQLKASQGEYSASFLKLRHASHQLISAFKKGQEFTIEETEAEAEAKTKVHIATEAQTEVGLLLGAVYLWSLNFNITPEEFRAEILTNFHLAPAHVEEVLQLSLQLRNCIIINCFTEEAQDFCLLKLLQSFLAQDSTISTLQALQLYKDFTEGVIFFINAFFLESPKTEQEFASEQEAIYEDELASAQEDLEEEDFPAEQELEAEQEEGLELYEELDGEEDREAQAGLEQILADSLAATNQETAELIQNYMVLGEICSICEQAIACLQQDEFTCSMQNEVDDMIMMLTYMLEANKQHHEFRSELSTPTDYYLISLVE</sequence>
<dbReference type="AlphaFoldDB" id="A0A3A1Y8I1"/>
<feature type="region of interest" description="Disordered" evidence="1">
    <location>
        <begin position="211"/>
        <end position="231"/>
    </location>
</feature>
<name>A0A3A1Y8I1_9GAMM</name>
<proteinExistence type="predicted"/>
<accession>A0A3A1Y8I1</accession>
<gene>
    <name evidence="2" type="ORF">CKF59_05275</name>
</gene>
<keyword evidence="3" id="KW-1185">Reference proteome</keyword>
<evidence type="ECO:0000313" key="3">
    <source>
        <dbReference type="Proteomes" id="UP000265964"/>
    </source>
</evidence>
<dbReference type="RefSeq" id="WP_119534921.1">
    <property type="nucleotide sequence ID" value="NZ_NRJF01000148.1"/>
</dbReference>
<protein>
    <submittedName>
        <fullName evidence="2">Uncharacterized protein</fullName>
    </submittedName>
</protein>